<dbReference type="NCBIfam" id="TIGR00410">
    <property type="entry name" value="lacE"/>
    <property type="match status" value="1"/>
</dbReference>
<reference evidence="11 13" key="2">
    <citation type="journal article" date="2020" name="Int. J. Syst. Evol. Microbiol.">
        <title>Vagococcus xieshaowenii sp. nov., isolated from snow finch (Montifringilla taczanowskii) cloacal content.</title>
        <authorList>
            <person name="Ge Y."/>
            <person name="Yang J."/>
            <person name="Lai X.H."/>
            <person name="Zhang G."/>
            <person name="Jin D."/>
            <person name="Lu S."/>
            <person name="Wang B."/>
            <person name="Huang Y."/>
            <person name="Huang Y."/>
            <person name="Ren Z."/>
            <person name="Zhang X."/>
            <person name="Xu J."/>
        </authorList>
    </citation>
    <scope>NUCLEOTIDE SEQUENCE [LARGE SCALE GENOMIC DNA]</scope>
    <source>
        <strain evidence="13">personal::cf-49</strain>
        <strain evidence="11">Personal::cf-49</strain>
    </source>
</reference>
<evidence type="ECO:0000256" key="9">
    <source>
        <dbReference type="SAM" id="Phobius"/>
    </source>
</evidence>
<keyword evidence="13" id="KW-1185">Reference proteome</keyword>
<evidence type="ECO:0000256" key="3">
    <source>
        <dbReference type="ARBA" id="ARBA00022475"/>
    </source>
</evidence>
<dbReference type="InterPro" id="IPR051088">
    <property type="entry name" value="PTS_Sugar-EIIC/EIIB"/>
</dbReference>
<evidence type="ECO:0000256" key="1">
    <source>
        <dbReference type="ARBA" id="ARBA00004651"/>
    </source>
</evidence>
<dbReference type="PANTHER" id="PTHR33989:SF4">
    <property type="entry name" value="PTS SYSTEM N,N'-DIACETYLCHITOBIOSE-SPECIFIC EIIC COMPONENT"/>
    <property type="match status" value="1"/>
</dbReference>
<dbReference type="InterPro" id="IPR004796">
    <property type="entry name" value="PTS_IIC_cello"/>
</dbReference>
<accession>A0AAJ5EG35</accession>
<evidence type="ECO:0000313" key="11">
    <source>
        <dbReference type="EMBL" id="QCA29337.1"/>
    </source>
</evidence>
<dbReference type="GO" id="GO:1901264">
    <property type="term" value="P:carbohydrate derivative transport"/>
    <property type="evidence" value="ECO:0007669"/>
    <property type="project" value="TreeGrafter"/>
</dbReference>
<sequence>MNKINSFLEEKMLPVAGKLSANKFLIAIRDGITLAMPLIIVGSLFMVIASFPIPGWEDWLGKIGVSGYLWKGVDSSFGLIGLVASFGIAYSLTKQYGVDGVSSGIISLSTFITVTPFISSDAGAGMPTGYMAAKGLFVAIILGLVNGYVYQLFISKNIQIKLPDTVPSAVAKSFSAIIPGAVLITFWLFVFGILDSLNLPNIHDIAQVILGKPLGLVGSNVFGSIIIVALNSLFWFVGIHGGNVVNSVMQPIWIANLDANREAYQAGQTLPNIFTVAFMDNFVYIGGGGATIGLVLVLGYLARKKKTSQRTKVLAPITVVPGLFNINEPTMFGMPVVLNVMLLVPFVLAPIVNVVVAYLAMASGLVPLTRTIATWTMPPIISGFLTTGSFRGSALQIVLIILDILLYLPFFLALEKKFKEEETI</sequence>
<dbReference type="Pfam" id="PF02378">
    <property type="entry name" value="PTS_EIIC"/>
    <property type="match status" value="1"/>
</dbReference>
<feature type="domain" description="PTS EIIC type-3" evidence="10">
    <location>
        <begin position="8"/>
        <end position="410"/>
    </location>
</feature>
<feature type="transmembrane region" description="Helical" evidence="9">
    <location>
        <begin position="136"/>
        <end position="154"/>
    </location>
</feature>
<keyword evidence="7 8" id="KW-0472">Membrane</keyword>
<dbReference type="EMBL" id="CP038865">
    <property type="protein sequence ID" value="QCA29337.1"/>
    <property type="molecule type" value="Genomic_DNA"/>
</dbReference>
<keyword evidence="2 8" id="KW-0813">Transport</keyword>
<evidence type="ECO:0000256" key="8">
    <source>
        <dbReference type="PIRNR" id="PIRNR006351"/>
    </source>
</evidence>
<feature type="transmembrane region" description="Helical" evidence="9">
    <location>
        <begin position="174"/>
        <end position="194"/>
    </location>
</feature>
<dbReference type="InterPro" id="IPR003352">
    <property type="entry name" value="PTS_EIIC"/>
</dbReference>
<dbReference type="GO" id="GO:0009401">
    <property type="term" value="P:phosphoenolpyruvate-dependent sugar phosphotransferase system"/>
    <property type="evidence" value="ECO:0007669"/>
    <property type="project" value="InterPro"/>
</dbReference>
<dbReference type="Proteomes" id="UP000297725">
    <property type="component" value="Unassembled WGS sequence"/>
</dbReference>
<keyword evidence="3 8" id="KW-1003">Cell membrane</keyword>
<dbReference type="RefSeq" id="WP_135253972.1">
    <property type="nucleotide sequence ID" value="NZ_CP038865.1"/>
</dbReference>
<dbReference type="GO" id="GO:0008982">
    <property type="term" value="F:protein-N(PI)-phosphohistidine-sugar phosphotransferase activity"/>
    <property type="evidence" value="ECO:0007669"/>
    <property type="project" value="UniProtKB-UniRule"/>
</dbReference>
<evidence type="ECO:0000259" key="10">
    <source>
        <dbReference type="PROSITE" id="PS51105"/>
    </source>
</evidence>
<evidence type="ECO:0000256" key="5">
    <source>
        <dbReference type="ARBA" id="ARBA00022692"/>
    </source>
</evidence>
<feature type="transmembrane region" description="Helical" evidence="9">
    <location>
        <begin position="68"/>
        <end position="92"/>
    </location>
</feature>
<feature type="transmembrane region" description="Helical" evidence="9">
    <location>
        <begin position="394"/>
        <end position="414"/>
    </location>
</feature>
<evidence type="ECO:0000256" key="2">
    <source>
        <dbReference type="ARBA" id="ARBA00022448"/>
    </source>
</evidence>
<keyword evidence="6 9" id="KW-1133">Transmembrane helix</keyword>
<dbReference type="AlphaFoldDB" id="A0AAJ5EG35"/>
<evidence type="ECO:0000256" key="4">
    <source>
        <dbReference type="ARBA" id="ARBA00022597"/>
    </source>
</evidence>
<feature type="transmembrane region" description="Helical" evidence="9">
    <location>
        <begin position="336"/>
        <end position="361"/>
    </location>
</feature>
<gene>
    <name evidence="12" type="ORF">E4031_03315</name>
    <name evidence="11" type="ORF">E4Z98_08405</name>
</gene>
<evidence type="ECO:0000313" key="12">
    <source>
        <dbReference type="EMBL" id="TFZ42459.1"/>
    </source>
</evidence>
<comment type="subcellular location">
    <subcellularLocation>
        <location evidence="1">Cell membrane</location>
        <topology evidence="1">Multi-pass membrane protein</topology>
    </subcellularLocation>
</comment>
<name>A0AAJ5EG35_9ENTE</name>
<reference evidence="12 14" key="1">
    <citation type="submission" date="2019-03" db="EMBL/GenBank/DDBJ databases">
        <title>Vagococcus sp. was isolated fron gut of Carduelis flavirostris.</title>
        <authorList>
            <person name="Ge Y."/>
        </authorList>
    </citation>
    <scope>NUCLEOTIDE SEQUENCE [LARGE SCALE GENOMIC DNA]</scope>
    <source>
        <strain evidence="12 14">CF-210</strain>
    </source>
</reference>
<protein>
    <recommendedName>
        <fullName evidence="8">Permease IIC component</fullName>
    </recommendedName>
</protein>
<feature type="transmembrane region" description="Helical" evidence="9">
    <location>
        <begin position="282"/>
        <end position="302"/>
    </location>
</feature>
<dbReference type="PROSITE" id="PS51105">
    <property type="entry name" value="PTS_EIIC_TYPE_3"/>
    <property type="match status" value="1"/>
</dbReference>
<feature type="transmembrane region" description="Helical" evidence="9">
    <location>
        <begin position="214"/>
        <end position="237"/>
    </location>
</feature>
<organism evidence="12 14">
    <name type="scientific">Vagococcus xieshaowenii</name>
    <dbReference type="NCBI Taxonomy" id="2562451"/>
    <lineage>
        <taxon>Bacteria</taxon>
        <taxon>Bacillati</taxon>
        <taxon>Bacillota</taxon>
        <taxon>Bacilli</taxon>
        <taxon>Lactobacillales</taxon>
        <taxon>Enterococcaceae</taxon>
        <taxon>Vagococcus</taxon>
    </lineage>
</organism>
<comment type="function">
    <text evidence="8">The phosphoenolpyruvate-dependent sugar phosphotransferase system (PTS), a major carbohydrate active -transport system, catalyzes the phosphorylation of incoming sugar substrates concomitant with their translocation across the cell membrane.</text>
</comment>
<feature type="transmembrane region" description="Helical" evidence="9">
    <location>
        <begin position="34"/>
        <end position="56"/>
    </location>
</feature>
<feature type="transmembrane region" description="Helical" evidence="9">
    <location>
        <begin position="104"/>
        <end position="124"/>
    </location>
</feature>
<dbReference type="InterPro" id="IPR004501">
    <property type="entry name" value="PTS_EIIC_3"/>
</dbReference>
<proteinExistence type="predicted"/>
<evidence type="ECO:0000256" key="6">
    <source>
        <dbReference type="ARBA" id="ARBA00022989"/>
    </source>
</evidence>
<evidence type="ECO:0000313" key="13">
    <source>
        <dbReference type="Proteomes" id="UP000296883"/>
    </source>
</evidence>
<keyword evidence="5 9" id="KW-0812">Transmembrane</keyword>
<dbReference type="Proteomes" id="UP000296883">
    <property type="component" value="Chromosome"/>
</dbReference>
<dbReference type="PANTHER" id="PTHR33989">
    <property type="match status" value="1"/>
</dbReference>
<evidence type="ECO:0000313" key="14">
    <source>
        <dbReference type="Proteomes" id="UP000297725"/>
    </source>
</evidence>
<dbReference type="GO" id="GO:0005886">
    <property type="term" value="C:plasma membrane"/>
    <property type="evidence" value="ECO:0007669"/>
    <property type="project" value="UniProtKB-SubCell"/>
</dbReference>
<keyword evidence="4 8" id="KW-0762">Sugar transport</keyword>
<dbReference type="EMBL" id="SRHU01000011">
    <property type="protein sequence ID" value="TFZ42459.1"/>
    <property type="molecule type" value="Genomic_DNA"/>
</dbReference>
<dbReference type="PIRSF" id="PIRSF006351">
    <property type="entry name" value="PTS_EIIC-Cellobiose"/>
    <property type="match status" value="1"/>
</dbReference>
<evidence type="ECO:0000256" key="7">
    <source>
        <dbReference type="ARBA" id="ARBA00023136"/>
    </source>
</evidence>